<dbReference type="EMBL" id="RWGY01000511">
    <property type="protein sequence ID" value="TVU00994.1"/>
    <property type="molecule type" value="Genomic_DNA"/>
</dbReference>
<protein>
    <submittedName>
        <fullName evidence="1">Uncharacterized protein</fullName>
    </submittedName>
</protein>
<feature type="non-terminal residue" evidence="1">
    <location>
        <position position="1"/>
    </location>
</feature>
<reference evidence="1 2" key="1">
    <citation type="journal article" date="2019" name="Sci. Rep.">
        <title>A high-quality genome of Eragrostis curvula grass provides insights into Poaceae evolution and supports new strategies to enhance forage quality.</title>
        <authorList>
            <person name="Carballo J."/>
            <person name="Santos B.A.C.M."/>
            <person name="Zappacosta D."/>
            <person name="Garbus I."/>
            <person name="Selva J.P."/>
            <person name="Gallo C.A."/>
            <person name="Diaz A."/>
            <person name="Albertini E."/>
            <person name="Caccamo M."/>
            <person name="Echenique V."/>
        </authorList>
    </citation>
    <scope>NUCLEOTIDE SEQUENCE [LARGE SCALE GENOMIC DNA]</scope>
    <source>
        <strain evidence="2">cv. Victoria</strain>
        <tissue evidence="1">Leaf</tissue>
    </source>
</reference>
<gene>
    <name evidence="1" type="ORF">EJB05_53571</name>
</gene>
<proteinExistence type="predicted"/>
<name>A0A5J9SPV3_9POAL</name>
<keyword evidence="2" id="KW-1185">Reference proteome</keyword>
<organism evidence="1 2">
    <name type="scientific">Eragrostis curvula</name>
    <name type="common">weeping love grass</name>
    <dbReference type="NCBI Taxonomy" id="38414"/>
    <lineage>
        <taxon>Eukaryota</taxon>
        <taxon>Viridiplantae</taxon>
        <taxon>Streptophyta</taxon>
        <taxon>Embryophyta</taxon>
        <taxon>Tracheophyta</taxon>
        <taxon>Spermatophyta</taxon>
        <taxon>Magnoliopsida</taxon>
        <taxon>Liliopsida</taxon>
        <taxon>Poales</taxon>
        <taxon>Poaceae</taxon>
        <taxon>PACMAD clade</taxon>
        <taxon>Chloridoideae</taxon>
        <taxon>Eragrostideae</taxon>
        <taxon>Eragrostidinae</taxon>
        <taxon>Eragrostis</taxon>
    </lineage>
</organism>
<dbReference type="Proteomes" id="UP000324897">
    <property type="component" value="Unassembled WGS sequence"/>
</dbReference>
<dbReference type="AlphaFoldDB" id="A0A5J9SPV3"/>
<dbReference type="Gramene" id="TVU00994">
    <property type="protein sequence ID" value="TVU00994"/>
    <property type="gene ID" value="EJB05_53571"/>
</dbReference>
<accession>A0A5J9SPV3</accession>
<sequence>MARTTFQLLFVRQSSDSSRSPPPLACRSLLCFKSTTYYYHCSTAIGECCSELTTEVASQSERLDDCGRQINNRGQIKYCDVCCPMRSKCSPESKIHVQFYVYRKSVIDPVAAGGEVRDVRCSCRCSPSPPLKKNEWFI</sequence>
<evidence type="ECO:0000313" key="1">
    <source>
        <dbReference type="EMBL" id="TVU00994.1"/>
    </source>
</evidence>
<comment type="caution">
    <text evidence="1">The sequence shown here is derived from an EMBL/GenBank/DDBJ whole genome shotgun (WGS) entry which is preliminary data.</text>
</comment>
<evidence type="ECO:0000313" key="2">
    <source>
        <dbReference type="Proteomes" id="UP000324897"/>
    </source>
</evidence>